<dbReference type="Pfam" id="PF24729">
    <property type="entry name" value="Acb2_Tad1_hairpin"/>
    <property type="match status" value="1"/>
</dbReference>
<reference evidence="5" key="1">
    <citation type="journal article" date="2019" name="Int. J. Syst. Evol. Microbiol.">
        <title>The Global Catalogue of Microorganisms (GCM) 10K type strain sequencing project: providing services to taxonomists for standard genome sequencing and annotation.</title>
        <authorList>
            <consortium name="The Broad Institute Genomics Platform"/>
            <consortium name="The Broad Institute Genome Sequencing Center for Infectious Disease"/>
            <person name="Wu L."/>
            <person name="Ma J."/>
        </authorList>
    </citation>
    <scope>NUCLEOTIDE SEQUENCE [LARGE SCALE GENOMIC DNA]</scope>
    <source>
        <strain evidence="5">JCM 6835</strain>
    </source>
</reference>
<organism evidence="4 5">
    <name type="scientific">Nonomuraea recticatena</name>
    <dbReference type="NCBI Taxonomy" id="46178"/>
    <lineage>
        <taxon>Bacteria</taxon>
        <taxon>Bacillati</taxon>
        <taxon>Actinomycetota</taxon>
        <taxon>Actinomycetes</taxon>
        <taxon>Streptosporangiales</taxon>
        <taxon>Streptosporangiaceae</taxon>
        <taxon>Nonomuraea</taxon>
    </lineage>
</organism>
<dbReference type="RefSeq" id="WP_346148673.1">
    <property type="nucleotide sequence ID" value="NZ_BAAATE010000010.1"/>
</dbReference>
<dbReference type="EMBL" id="BAAATE010000010">
    <property type="protein sequence ID" value="GAA2665290.1"/>
    <property type="molecule type" value="Genomic_DNA"/>
</dbReference>
<feature type="region of interest" description="Disordered" evidence="2">
    <location>
        <begin position="1"/>
        <end position="21"/>
    </location>
</feature>
<evidence type="ECO:0000313" key="4">
    <source>
        <dbReference type="EMBL" id="GAA2665290.1"/>
    </source>
</evidence>
<proteinExistence type="predicted"/>
<evidence type="ECO:0000256" key="2">
    <source>
        <dbReference type="SAM" id="MobiDB-lite"/>
    </source>
</evidence>
<dbReference type="InterPro" id="IPR056098">
    <property type="entry name" value="Acb2/Tad1_hairpin"/>
</dbReference>
<gene>
    <name evidence="4" type="ORF">GCM10010412_041470</name>
</gene>
<sequence length="70" mass="8113">MSPDELANRFEYHPPKDDETRGAHEYVRQVVYGVAVLLDKRVPESREKSLMMTHLEEALMWANAAIARNE</sequence>
<protein>
    <recommendedName>
        <fullName evidence="3">Acb2/Tad1 hairpin domain-containing protein</fullName>
    </recommendedName>
</protein>
<accession>A0ABP6EEL7</accession>
<comment type="caution">
    <text evidence="4">The sequence shown here is derived from an EMBL/GenBank/DDBJ whole genome shotgun (WGS) entry which is preliminary data.</text>
</comment>
<keyword evidence="5" id="KW-1185">Reference proteome</keyword>
<evidence type="ECO:0000256" key="1">
    <source>
        <dbReference type="ARBA" id="ARBA00022741"/>
    </source>
</evidence>
<evidence type="ECO:0000259" key="3">
    <source>
        <dbReference type="Pfam" id="PF24729"/>
    </source>
</evidence>
<feature type="domain" description="Acb2/Tad1 hairpin" evidence="3">
    <location>
        <begin position="5"/>
        <end position="67"/>
    </location>
</feature>
<name>A0ABP6EEL7_9ACTN</name>
<dbReference type="Proteomes" id="UP001501666">
    <property type="component" value="Unassembled WGS sequence"/>
</dbReference>
<evidence type="ECO:0000313" key="5">
    <source>
        <dbReference type="Proteomes" id="UP001501666"/>
    </source>
</evidence>
<keyword evidence="1" id="KW-0547">Nucleotide-binding</keyword>